<dbReference type="EMBL" id="JAEKNR010000014">
    <property type="protein sequence ID" value="MBJ7596644.1"/>
    <property type="molecule type" value="Genomic_DNA"/>
</dbReference>
<feature type="non-terminal residue" evidence="3">
    <location>
        <position position="398"/>
    </location>
</feature>
<proteinExistence type="predicted"/>
<dbReference type="InterPro" id="IPR002821">
    <property type="entry name" value="Hydantoinase_A"/>
</dbReference>
<dbReference type="RefSeq" id="WP_338198475.1">
    <property type="nucleotide sequence ID" value="NZ_JAEKNR010000014.1"/>
</dbReference>
<organism evidence="3 4">
    <name type="scientific">Candidatus Nephthysia bennettiae</name>
    <dbReference type="NCBI Taxonomy" id="3127016"/>
    <lineage>
        <taxon>Bacteria</taxon>
        <taxon>Bacillati</taxon>
        <taxon>Candidatus Dormiibacterota</taxon>
        <taxon>Candidatus Dormibacteria</taxon>
        <taxon>Candidatus Dormibacterales</taxon>
        <taxon>Candidatus Dormibacteraceae</taxon>
        <taxon>Candidatus Nephthysia</taxon>
    </lineage>
</organism>
<dbReference type="GO" id="GO:0017168">
    <property type="term" value="F:5-oxoprolinase (ATP-hydrolyzing) activity"/>
    <property type="evidence" value="ECO:0007669"/>
    <property type="project" value="TreeGrafter"/>
</dbReference>
<dbReference type="PANTHER" id="PTHR11365:SF23">
    <property type="entry name" value="HYPOTHETICAL 5-OXOPROLINASE (EUROFUNG)-RELATED"/>
    <property type="match status" value="1"/>
</dbReference>
<feature type="domain" description="Hydantoinase/oxoprolinase N-terminal" evidence="2">
    <location>
        <begin position="7"/>
        <end position="176"/>
    </location>
</feature>
<dbReference type="AlphaFoldDB" id="A0A934N7L7"/>
<sequence length="398" mass="41996">MGMRLAAVDVGGTFTDLAVWDETSATVRVHKLLTTPDDPTEAVMEGLRGIAGTPDSLVHGTTLVTNAIIERRGARTGLVTTEGYRDTLEISTELRYDTFDLGLRRPEPLVPRPLRLAVAERVGADGTQVSELDETAVRDAARRLAASGVEAVAVAFFNSYRNPSHEQRALEILREELPGVAVCASAEIAPEIREYERFSTAVANAYVQPLASRYLRRLAEEAGAPLLVMLSDGGITSAGDAARRPITLVESGPAAGAMAGGQLAQQNAWKEAIAFDMGGTTAKISLIHDGVPHRSHEIEVARLQRFKKGSGLPLRLPVVNLIEIGAGGGSIASAENLGLLKVGPRSAGAIPGPACYGLGGREATVTDADLHLGYLSPDGFLGGRLRLDRAAADAALDR</sequence>
<gene>
    <name evidence="3" type="ORF">JF922_00960</name>
</gene>
<evidence type="ECO:0000259" key="1">
    <source>
        <dbReference type="Pfam" id="PF01968"/>
    </source>
</evidence>
<keyword evidence="4" id="KW-1185">Reference proteome</keyword>
<comment type="caution">
    <text evidence="3">The sequence shown here is derived from an EMBL/GenBank/DDBJ whole genome shotgun (WGS) entry which is preliminary data.</text>
</comment>
<dbReference type="Pfam" id="PF01968">
    <property type="entry name" value="Hydantoinase_A"/>
    <property type="match status" value="1"/>
</dbReference>
<dbReference type="PANTHER" id="PTHR11365">
    <property type="entry name" value="5-OXOPROLINASE RELATED"/>
    <property type="match status" value="1"/>
</dbReference>
<accession>A0A934N7L7</accession>
<dbReference type="GO" id="GO:0006749">
    <property type="term" value="P:glutathione metabolic process"/>
    <property type="evidence" value="ECO:0007669"/>
    <property type="project" value="TreeGrafter"/>
</dbReference>
<name>A0A934N7L7_9BACT</name>
<dbReference type="InterPro" id="IPR043129">
    <property type="entry name" value="ATPase_NBD"/>
</dbReference>
<evidence type="ECO:0000313" key="3">
    <source>
        <dbReference type="EMBL" id="MBJ7596644.1"/>
    </source>
</evidence>
<reference evidence="3" key="1">
    <citation type="submission" date="2020-10" db="EMBL/GenBank/DDBJ databases">
        <title>Ca. Dormibacterota MAGs.</title>
        <authorList>
            <person name="Montgomery K."/>
        </authorList>
    </citation>
    <scope>NUCLEOTIDE SEQUENCE [LARGE SCALE GENOMIC DNA]</scope>
    <source>
        <strain evidence="3">SC8812_S17_10</strain>
    </source>
</reference>
<feature type="domain" description="Hydantoinase A/oxoprolinase" evidence="1">
    <location>
        <begin position="197"/>
        <end position="396"/>
    </location>
</feature>
<dbReference type="Pfam" id="PF05378">
    <property type="entry name" value="Hydant_A_N"/>
    <property type="match status" value="1"/>
</dbReference>
<evidence type="ECO:0000259" key="2">
    <source>
        <dbReference type="Pfam" id="PF05378"/>
    </source>
</evidence>
<dbReference type="Proteomes" id="UP000612893">
    <property type="component" value="Unassembled WGS sequence"/>
</dbReference>
<evidence type="ECO:0000313" key="4">
    <source>
        <dbReference type="Proteomes" id="UP000612893"/>
    </source>
</evidence>
<protein>
    <submittedName>
        <fullName evidence="3">Hydantoinase/oxoprolinase family protein</fullName>
    </submittedName>
</protein>
<dbReference type="GO" id="GO:0005829">
    <property type="term" value="C:cytosol"/>
    <property type="evidence" value="ECO:0007669"/>
    <property type="project" value="TreeGrafter"/>
</dbReference>
<dbReference type="InterPro" id="IPR008040">
    <property type="entry name" value="Hydant_A_N"/>
</dbReference>
<dbReference type="SUPFAM" id="SSF53067">
    <property type="entry name" value="Actin-like ATPase domain"/>
    <property type="match status" value="1"/>
</dbReference>
<dbReference type="InterPro" id="IPR045079">
    <property type="entry name" value="Oxoprolinase-like"/>
</dbReference>